<feature type="compositionally biased region" description="Basic and acidic residues" evidence="1">
    <location>
        <begin position="308"/>
        <end position="321"/>
    </location>
</feature>
<feature type="region of interest" description="Disordered" evidence="1">
    <location>
        <begin position="308"/>
        <end position="348"/>
    </location>
</feature>
<sequence>MAAGAPPSPRFESDKEDGEDSKTRKLIFEGLDAAAKCEGVDVDKRMLEGRKANRGFTISAGTSADPDFSSLRNSKRAQTLPADCSRRGDFEMSEDSKKQLEEMQKHLLARYRHGSVSVVFDVVPQEVLDETFKNKVVGHSHGIITEGQQHGDERERVSYGTIPLDPPPLIACQKGCKGFKDTSPNQDNFSITHFKSGYTLICTFDGHGPFGHIVSTRTVQTVPWFMVNESGFGNDTINEADIEKALINAFEKAQKDVVAHSLENDWDVQASGSTAVAALFKGNKVWTANAGDSRCAIGSEADKKVIFETEDHKPQTEKEQSSNRVHGRRSSLADVPGRMGEPPHLHQGQGDYPGLCMARTLGDQSVKDHGVCATPEVALTTVDLSKKVFFIIASDGVWEFLDSQFVVKAVAKKIQSDGPAKTLEKLQREAKKRWKAEEGDYCDDITSVLVQLR</sequence>
<evidence type="ECO:0000259" key="2">
    <source>
        <dbReference type="PROSITE" id="PS51746"/>
    </source>
</evidence>
<gene>
    <name evidence="3" type="ORF">EVOR1521_LOCUS5444</name>
</gene>
<feature type="region of interest" description="Disordered" evidence="1">
    <location>
        <begin position="1"/>
        <end position="24"/>
    </location>
</feature>
<dbReference type="Gene3D" id="3.60.40.10">
    <property type="entry name" value="PPM-type phosphatase domain"/>
    <property type="match status" value="1"/>
</dbReference>
<evidence type="ECO:0000313" key="3">
    <source>
        <dbReference type="EMBL" id="CAJ1376356.1"/>
    </source>
</evidence>
<dbReference type="Pfam" id="PF00481">
    <property type="entry name" value="PP2C"/>
    <property type="match status" value="1"/>
</dbReference>
<dbReference type="EMBL" id="CAUJNA010000387">
    <property type="protein sequence ID" value="CAJ1376356.1"/>
    <property type="molecule type" value="Genomic_DNA"/>
</dbReference>
<dbReference type="InterPro" id="IPR036457">
    <property type="entry name" value="PPM-type-like_dom_sf"/>
</dbReference>
<dbReference type="PANTHER" id="PTHR47992">
    <property type="entry name" value="PROTEIN PHOSPHATASE"/>
    <property type="match status" value="1"/>
</dbReference>
<evidence type="ECO:0000256" key="1">
    <source>
        <dbReference type="SAM" id="MobiDB-lite"/>
    </source>
</evidence>
<feature type="region of interest" description="Disordered" evidence="1">
    <location>
        <begin position="58"/>
        <end position="90"/>
    </location>
</feature>
<accession>A0AA36HWI5</accession>
<evidence type="ECO:0000313" key="4">
    <source>
        <dbReference type="Proteomes" id="UP001178507"/>
    </source>
</evidence>
<feature type="domain" description="PPM-type phosphatase" evidence="2">
    <location>
        <begin position="171"/>
        <end position="452"/>
    </location>
</feature>
<dbReference type="PROSITE" id="PS51746">
    <property type="entry name" value="PPM_2"/>
    <property type="match status" value="1"/>
</dbReference>
<dbReference type="InterPro" id="IPR015655">
    <property type="entry name" value="PP2C"/>
</dbReference>
<name>A0AA36HWI5_9DINO</name>
<organism evidence="3 4">
    <name type="scientific">Effrenium voratum</name>
    <dbReference type="NCBI Taxonomy" id="2562239"/>
    <lineage>
        <taxon>Eukaryota</taxon>
        <taxon>Sar</taxon>
        <taxon>Alveolata</taxon>
        <taxon>Dinophyceae</taxon>
        <taxon>Suessiales</taxon>
        <taxon>Symbiodiniaceae</taxon>
        <taxon>Effrenium</taxon>
    </lineage>
</organism>
<comment type="caution">
    <text evidence="3">The sequence shown here is derived from an EMBL/GenBank/DDBJ whole genome shotgun (WGS) entry which is preliminary data.</text>
</comment>
<dbReference type="AlphaFoldDB" id="A0AA36HWI5"/>
<dbReference type="GO" id="GO:0004722">
    <property type="term" value="F:protein serine/threonine phosphatase activity"/>
    <property type="evidence" value="ECO:0007669"/>
    <property type="project" value="InterPro"/>
</dbReference>
<dbReference type="SUPFAM" id="SSF81606">
    <property type="entry name" value="PP2C-like"/>
    <property type="match status" value="1"/>
</dbReference>
<proteinExistence type="predicted"/>
<dbReference type="CDD" id="cd00143">
    <property type="entry name" value="PP2Cc"/>
    <property type="match status" value="1"/>
</dbReference>
<dbReference type="InterPro" id="IPR001932">
    <property type="entry name" value="PPM-type_phosphatase-like_dom"/>
</dbReference>
<dbReference type="Proteomes" id="UP001178507">
    <property type="component" value="Unassembled WGS sequence"/>
</dbReference>
<reference evidence="3" key="1">
    <citation type="submission" date="2023-08" db="EMBL/GenBank/DDBJ databases">
        <authorList>
            <person name="Chen Y."/>
            <person name="Shah S."/>
            <person name="Dougan E. K."/>
            <person name="Thang M."/>
            <person name="Chan C."/>
        </authorList>
    </citation>
    <scope>NUCLEOTIDE SEQUENCE</scope>
</reference>
<keyword evidence="4" id="KW-1185">Reference proteome</keyword>
<dbReference type="SMART" id="SM00332">
    <property type="entry name" value="PP2Cc"/>
    <property type="match status" value="1"/>
</dbReference>
<protein>
    <recommendedName>
        <fullName evidence="2">PPM-type phosphatase domain-containing protein</fullName>
    </recommendedName>
</protein>